<gene>
    <name evidence="1" type="ORF">BES08_07000</name>
</gene>
<accession>A0A1D8A321</accession>
<protein>
    <recommendedName>
        <fullName evidence="3">PD-(D/E)XK endonuclease-like domain-containing protein</fullName>
    </recommendedName>
</protein>
<dbReference type="EMBL" id="CP017075">
    <property type="protein sequence ID" value="AOR76517.1"/>
    <property type="molecule type" value="Genomic_DNA"/>
</dbReference>
<keyword evidence="2" id="KW-1185">Reference proteome</keyword>
<dbReference type="Pfam" id="PF10926">
    <property type="entry name" value="DUF2800"/>
    <property type="match status" value="1"/>
</dbReference>
<evidence type="ECO:0008006" key="3">
    <source>
        <dbReference type="Google" id="ProtNLM"/>
    </source>
</evidence>
<dbReference type="InterPro" id="IPR021229">
    <property type="entry name" value="DUF2800"/>
</dbReference>
<proteinExistence type="predicted"/>
<organism evidence="1 2">
    <name type="scientific">Novosphingobium resinovorum</name>
    <dbReference type="NCBI Taxonomy" id="158500"/>
    <lineage>
        <taxon>Bacteria</taxon>
        <taxon>Pseudomonadati</taxon>
        <taxon>Pseudomonadota</taxon>
        <taxon>Alphaproteobacteria</taxon>
        <taxon>Sphingomonadales</taxon>
        <taxon>Sphingomonadaceae</taxon>
        <taxon>Novosphingobium</taxon>
    </lineage>
</organism>
<evidence type="ECO:0000313" key="1">
    <source>
        <dbReference type="EMBL" id="AOR76517.1"/>
    </source>
</evidence>
<dbReference type="Proteomes" id="UP000094626">
    <property type="component" value="Chromosome"/>
</dbReference>
<dbReference type="AlphaFoldDB" id="A0A1D8A321"/>
<reference evidence="2" key="1">
    <citation type="journal article" date="2017" name="J. Biotechnol.">
        <title>Complete genome sequence of Novosphingobium resinovorum SA1, a versatile xenobiotic-degrading bacterium capable of utilizing sulfanilic acid.</title>
        <authorList>
            <person name="Hegedus B."/>
            <person name="Kos P.B."/>
            <person name="Balint B."/>
            <person name="Maroti G."/>
            <person name="Gan H.M."/>
            <person name="Perei K."/>
            <person name="Rakhely G."/>
        </authorList>
    </citation>
    <scope>NUCLEOTIDE SEQUENCE [LARGE SCALE GENOMIC DNA]</scope>
    <source>
        <strain evidence="2">SA1</strain>
    </source>
</reference>
<name>A0A1D8A321_9SPHN</name>
<dbReference type="KEGG" id="nre:BES08_07000"/>
<dbReference type="RefSeq" id="WP_069707928.1">
    <property type="nucleotide sequence ID" value="NZ_CP017075.1"/>
</dbReference>
<evidence type="ECO:0000313" key="2">
    <source>
        <dbReference type="Proteomes" id="UP000094626"/>
    </source>
</evidence>
<sequence length="395" mass="44862">MIPDDIPAHSEHGPSSAEGWFNCADYINANRGLPDDQSWEAAEGTFAHIISDECLSDGTDADSYIGRTETVGRWDFTWTEDDAMLLQHGIDWLRSNPGSFYSEQRVEITQWVGLDSHGRRQFGTLDRAVITDEFCIISDLKWGRGVPVRPERNKQLMLYALAFYEAYKPEIRDFVIHIDQPRHMGGGGRWECTLDDLLAFGEEVRRAADATRQPNPPRTATEKGCMWCRRKNAPGGCGTLDEYVLRLLQMEFDDLDAPALTLPTGLTPERRRTLFDHRKMIETWLERNDAELFERGLAGDPTGGLKIIEGRKDADRWEDEKGAAQIAVTGVLRENCFTQKLISPTQVSKRVHPDSFDWLLIEPHIKRGKRKLTLVPEEDDRPAVTSAAEFEDLDD</sequence>